<organism evidence="1 2">
    <name type="scientific">candidate division TM6 bacterium JCVI TM6SC1</name>
    <dbReference type="NCBI Taxonomy" id="1306947"/>
    <lineage>
        <taxon>Bacteria</taxon>
        <taxon>Candidatus Babelota</taxon>
        <taxon>Vermiphilus</taxon>
    </lineage>
</organism>
<gene>
    <name evidence="1" type="ORF">J120_03875</name>
</gene>
<dbReference type="eggNOG" id="ENOG503421F">
    <property type="taxonomic scope" value="Bacteria"/>
</dbReference>
<sequence>MEHSKSHKPETDRLAYLLGIPRNMLTMHTVDNLTEFVLHDLCAQQGLNLNKAAYFIESPDFNHFKGVAGFSRPEAFPEQWSIWQHPQEFSRHMKGSEFNSKVRSIVKEGVKRTAQSEVDLTAELAQSLGIVRPRYCSWHTKHDNHAIFLYEANDTDAAIPHEHVSNGVCLLGFCPIF</sequence>
<dbReference type="EMBL" id="ARQD01000003">
    <property type="protein sequence ID" value="KIX85054.1"/>
    <property type="molecule type" value="Genomic_DNA"/>
</dbReference>
<dbReference type="Proteomes" id="UP000032214">
    <property type="component" value="Unassembled WGS sequence"/>
</dbReference>
<name>A0A0D2GNS6_9BACT</name>
<evidence type="ECO:0000313" key="2">
    <source>
        <dbReference type="Proteomes" id="UP000032214"/>
    </source>
</evidence>
<keyword evidence="2" id="KW-1185">Reference proteome</keyword>
<evidence type="ECO:0000313" key="1">
    <source>
        <dbReference type="EMBL" id="KIX85054.1"/>
    </source>
</evidence>
<dbReference type="AlphaFoldDB" id="A0A0D2GNS6"/>
<comment type="caution">
    <text evidence="1">The sequence shown here is derived from an EMBL/GenBank/DDBJ whole genome shotgun (WGS) entry which is preliminary data.</text>
</comment>
<proteinExistence type="predicted"/>
<reference evidence="1 2" key="1">
    <citation type="journal article" date="2013" name="Proc. Natl. Acad. Sci. U.S.A.">
        <title>Candidate phylum TM6 genome recovered from a hospital sink biofilm provides genomic insights into this uncultivated phylum.</title>
        <authorList>
            <person name="McLean J.S."/>
            <person name="Lombardo M.J."/>
            <person name="Badger J.H."/>
            <person name="Edlund A."/>
            <person name="Novotny M."/>
            <person name="Yee-Greenbaum J."/>
            <person name="Vyahhi N."/>
            <person name="Hall A.P."/>
            <person name="Yang Y."/>
            <person name="Dupont C.L."/>
            <person name="Ziegler M.G."/>
            <person name="Chitsaz H."/>
            <person name="Allen A.E."/>
            <person name="Yooseph S."/>
            <person name="Tesler G."/>
            <person name="Pevzner P.A."/>
            <person name="Friedman R.M."/>
            <person name="Nealson K.H."/>
            <person name="Venter J.C."/>
            <person name="Lasken R.S."/>
        </authorList>
    </citation>
    <scope>NUCLEOTIDE SEQUENCE [LARGE SCALE GENOMIC DNA]</scope>
    <source>
        <strain evidence="1 2">TM6SC1</strain>
    </source>
</reference>
<accession>A0A0D2GNS6</accession>
<protein>
    <submittedName>
        <fullName evidence="1">Uncharacterized protein</fullName>
    </submittedName>
</protein>